<dbReference type="EMBL" id="DS028093">
    <property type="protein sequence ID" value="KMP02081.1"/>
    <property type="molecule type" value="Genomic_DNA"/>
</dbReference>
<accession>A0A0J6Y0E1</accession>
<gene>
    <name evidence="1" type="ORF">CIRG_02220</name>
</gene>
<dbReference type="AlphaFoldDB" id="A0A0J6Y0E1"/>
<dbReference type="Proteomes" id="UP000054565">
    <property type="component" value="Unassembled WGS sequence"/>
</dbReference>
<proteinExistence type="predicted"/>
<evidence type="ECO:0000313" key="2">
    <source>
        <dbReference type="Proteomes" id="UP000054565"/>
    </source>
</evidence>
<reference evidence="2" key="1">
    <citation type="journal article" date="2010" name="Genome Res.">
        <title>Population genomic sequencing of Coccidioides fungi reveals recent hybridization and transposon control.</title>
        <authorList>
            <person name="Neafsey D.E."/>
            <person name="Barker B.M."/>
            <person name="Sharpton T.J."/>
            <person name="Stajich J.E."/>
            <person name="Park D.J."/>
            <person name="Whiston E."/>
            <person name="Hung C.-Y."/>
            <person name="McMahan C."/>
            <person name="White J."/>
            <person name="Sykes S."/>
            <person name="Heiman D."/>
            <person name="Young S."/>
            <person name="Zeng Q."/>
            <person name="Abouelleil A."/>
            <person name="Aftuck L."/>
            <person name="Bessette D."/>
            <person name="Brown A."/>
            <person name="FitzGerald M."/>
            <person name="Lui A."/>
            <person name="Macdonald J.P."/>
            <person name="Priest M."/>
            <person name="Orbach M.J."/>
            <person name="Galgiani J.N."/>
            <person name="Kirkland T.N."/>
            <person name="Cole G.T."/>
            <person name="Birren B.W."/>
            <person name="Henn M.R."/>
            <person name="Taylor J.W."/>
            <person name="Rounsley S.D."/>
        </authorList>
    </citation>
    <scope>NUCLEOTIDE SEQUENCE [LARGE SCALE GENOMIC DNA]</scope>
    <source>
        <strain evidence="2">RMSCC 2394</strain>
    </source>
</reference>
<protein>
    <submittedName>
        <fullName evidence="1">Uncharacterized protein</fullName>
    </submittedName>
</protein>
<name>A0A0J6Y0E1_COCIT</name>
<evidence type="ECO:0000313" key="1">
    <source>
        <dbReference type="EMBL" id="KMP02081.1"/>
    </source>
</evidence>
<sequence>MLMVNDEIQSNVISMPGENLPQSQCRPVPPLIPHSIAGLLVFFVT</sequence>
<organism evidence="1 2">
    <name type="scientific">Coccidioides immitis RMSCC 2394</name>
    <dbReference type="NCBI Taxonomy" id="404692"/>
    <lineage>
        <taxon>Eukaryota</taxon>
        <taxon>Fungi</taxon>
        <taxon>Dikarya</taxon>
        <taxon>Ascomycota</taxon>
        <taxon>Pezizomycotina</taxon>
        <taxon>Eurotiomycetes</taxon>
        <taxon>Eurotiomycetidae</taxon>
        <taxon>Onygenales</taxon>
        <taxon>Onygenaceae</taxon>
        <taxon>Coccidioides</taxon>
    </lineage>
</organism>